<protein>
    <submittedName>
        <fullName evidence="1">Uncharacterized protein</fullName>
    </submittedName>
</protein>
<evidence type="ECO:0000313" key="1">
    <source>
        <dbReference type="EMBL" id="HGE99525.1"/>
    </source>
</evidence>
<reference evidence="1" key="1">
    <citation type="journal article" date="2020" name="mSystems">
        <title>Genome- and Community-Level Interaction Insights into Carbon Utilization and Element Cycling Functions of Hydrothermarchaeota in Hydrothermal Sediment.</title>
        <authorList>
            <person name="Zhou Z."/>
            <person name="Liu Y."/>
            <person name="Xu W."/>
            <person name="Pan J."/>
            <person name="Luo Z.H."/>
            <person name="Li M."/>
        </authorList>
    </citation>
    <scope>NUCLEOTIDE SEQUENCE [LARGE SCALE GENOMIC DNA]</scope>
    <source>
        <strain evidence="1">SpSt-906</strain>
    </source>
</reference>
<sequence>MPKILLTFILLSLIIPLACRKKEKVPFGQEDSLSVSNQIKVWRDTLKHYQFLEFSETPLILTGRLFPNDTIYQGKGEIRKIAHLLSFWRMTQDTFHLDSLLFFVDSLNPKDTFCSVIYNDFTRHTIAIFQYDSLWLIRFRDSVSLETVIRIGYSLPQEREKVYPLTGRRCLLFKKENGDYKLQRLSGFTFSYPKDSAPGIKSVSLSQEGRSVTISRDEFGKPIILDSLPSFRSEEPIVVNVICEEPSDTLNIKYFGFLYKKGERQFLGEGYNFNGSLTFSRVGISHLFIEIIPAKNILYPDFTYYYTILALPLRITH</sequence>
<organism evidence="1">
    <name type="scientific">candidate division WOR-3 bacterium</name>
    <dbReference type="NCBI Taxonomy" id="2052148"/>
    <lineage>
        <taxon>Bacteria</taxon>
        <taxon>Bacteria division WOR-3</taxon>
    </lineage>
</organism>
<dbReference type="AlphaFoldDB" id="A0A7C3UPW1"/>
<name>A0A7C3UPW1_UNCW3</name>
<accession>A0A7C3UPW1</accession>
<gene>
    <name evidence="1" type="ORF">ENX07_05595</name>
</gene>
<comment type="caution">
    <text evidence="1">The sequence shown here is derived from an EMBL/GenBank/DDBJ whole genome shotgun (WGS) entry which is preliminary data.</text>
</comment>
<dbReference type="EMBL" id="DTMQ01000038">
    <property type="protein sequence ID" value="HGE99525.1"/>
    <property type="molecule type" value="Genomic_DNA"/>
</dbReference>
<proteinExistence type="predicted"/>